<evidence type="ECO:0000259" key="1">
    <source>
        <dbReference type="Pfam" id="PF03432"/>
    </source>
</evidence>
<gene>
    <name evidence="2" type="ORF">SAMN05421548_13270</name>
</gene>
<dbReference type="STRING" id="416944.SAMN05421548_13270"/>
<dbReference type="Proteomes" id="UP000198908">
    <property type="component" value="Unassembled WGS sequence"/>
</dbReference>
<organism evidence="2 3">
    <name type="scientific">Paraburkholderia lycopersici</name>
    <dbReference type="NCBI Taxonomy" id="416944"/>
    <lineage>
        <taxon>Bacteria</taxon>
        <taxon>Pseudomonadati</taxon>
        <taxon>Pseudomonadota</taxon>
        <taxon>Betaproteobacteria</taxon>
        <taxon>Burkholderiales</taxon>
        <taxon>Burkholderiaceae</taxon>
        <taxon>Paraburkholderia</taxon>
    </lineage>
</organism>
<evidence type="ECO:0000313" key="3">
    <source>
        <dbReference type="Proteomes" id="UP000198908"/>
    </source>
</evidence>
<accession>A0A1G7A2W8</accession>
<dbReference type="EMBL" id="FMYQ01000032">
    <property type="protein sequence ID" value="SDE09288.1"/>
    <property type="molecule type" value="Genomic_DNA"/>
</dbReference>
<keyword evidence="3" id="KW-1185">Reference proteome</keyword>
<evidence type="ECO:0000313" key="2">
    <source>
        <dbReference type="EMBL" id="SDE09288.1"/>
    </source>
</evidence>
<sequence>MPKPLINADGLLLQWGDRLFYEPVCARKAPRASRGAWSGTPSALRAQIERTVQRVPEVMVKITNRPGTRNGLRAIRAHLDYISRHGQVELEDQDGNTISGRGEVQDLVQMWRVAGRGIAEASSKREAFNVMLSMPPGTDRGAVKDAARAFAREEFGEQRDYVFAAHDDEAHPHVHIVVLARGRDSRRLNPRKADLQRWRERFAQELRDRGVEANATPRRTRGVTQPFERQEVRHMRERGVTMCPRRELFHDPQVMFDVYLTTLSAWRAVASVLAESPRADERGIARAIAGFVRTMPVVVYARGLTRSNSGYQVTVGGAMQSAGLPDQEDSPDIEH</sequence>
<dbReference type="Pfam" id="PF03432">
    <property type="entry name" value="Relaxase"/>
    <property type="match status" value="1"/>
</dbReference>
<reference evidence="3" key="1">
    <citation type="submission" date="2016-09" db="EMBL/GenBank/DDBJ databases">
        <authorList>
            <person name="Varghese N."/>
            <person name="Submissions S."/>
        </authorList>
    </citation>
    <scope>NUCLEOTIDE SEQUENCE [LARGE SCALE GENOMIC DNA]</scope>
    <source>
        <strain evidence="3">TNe-862</strain>
    </source>
</reference>
<dbReference type="Gene3D" id="3.30.930.30">
    <property type="match status" value="1"/>
</dbReference>
<dbReference type="InterPro" id="IPR005094">
    <property type="entry name" value="Endonuclease_MobA/VirD2"/>
</dbReference>
<name>A0A1G7A2W8_9BURK</name>
<dbReference type="RefSeq" id="WP_092004068.1">
    <property type="nucleotide sequence ID" value="NZ_FMYQ01000032.1"/>
</dbReference>
<proteinExistence type="predicted"/>
<dbReference type="OrthoDB" id="7173932at2"/>
<dbReference type="AlphaFoldDB" id="A0A1G7A2W8"/>
<protein>
    <submittedName>
        <fullName evidence="2">Relaxase/Mobilisation nuclease domain-containing protein</fullName>
    </submittedName>
</protein>
<feature type="domain" description="MobA/VirD2-like nuclease" evidence="1">
    <location>
        <begin position="120"/>
        <end position="204"/>
    </location>
</feature>